<organism evidence="1 2">
    <name type="scientific">Phocaeicola intestinalis</name>
    <dbReference type="NCBI Taxonomy" id="2762212"/>
    <lineage>
        <taxon>Bacteria</taxon>
        <taxon>Pseudomonadati</taxon>
        <taxon>Bacteroidota</taxon>
        <taxon>Bacteroidia</taxon>
        <taxon>Bacteroidales</taxon>
        <taxon>Bacteroidaceae</taxon>
        <taxon>Phocaeicola</taxon>
    </lineage>
</organism>
<dbReference type="RefSeq" id="WP_022041127.1">
    <property type="nucleotide sequence ID" value="NZ_JACSPP010000009.1"/>
</dbReference>
<dbReference type="Gene3D" id="3.40.50.1820">
    <property type="entry name" value="alpha/beta hydrolase"/>
    <property type="match status" value="1"/>
</dbReference>
<dbReference type="Pfam" id="PF00756">
    <property type="entry name" value="Esterase"/>
    <property type="match status" value="1"/>
</dbReference>
<dbReference type="InterPro" id="IPR000801">
    <property type="entry name" value="Esterase-like"/>
</dbReference>
<accession>A0ABR8Y6J3</accession>
<dbReference type="EMBL" id="JACSPP010000009">
    <property type="protein sequence ID" value="MBD8039777.1"/>
    <property type="molecule type" value="Genomic_DNA"/>
</dbReference>
<proteinExistence type="predicted"/>
<name>A0ABR8Y6J3_9BACT</name>
<evidence type="ECO:0000313" key="2">
    <source>
        <dbReference type="Proteomes" id="UP000620874"/>
    </source>
</evidence>
<gene>
    <name evidence="1" type="ORF">H9625_04825</name>
</gene>
<comment type="caution">
    <text evidence="1">The sequence shown here is derived from an EMBL/GenBank/DDBJ whole genome shotgun (WGS) entry which is preliminary data.</text>
</comment>
<sequence>MRKYILFYLLFCLCCLKLFAGGKVLYRTVPCTLLQGITEREYTVYLPPGYDMDTLRTYPVLYLLHGGNCSNTDWERYGGLSHLADSLIACGQMQEMIVVCPEANKDNMIWFNAAHWRYEDFFFQEFMPYIEQTYRVKAEKAYRSVAGYSMGGGASVVYGVLHPDLFNVVYGMSSYLRSQPLEFLKDDPSAPWRQKLVDDYNPIRTITEGSEKNVSAWKAVRWFIDCGDKDFTYDANIDLVSAFRKRGIPYEFRVKGGGHDWSYWRPALCDALVYVSHQLPDD</sequence>
<dbReference type="SUPFAM" id="SSF53474">
    <property type="entry name" value="alpha/beta-Hydrolases"/>
    <property type="match status" value="1"/>
</dbReference>
<dbReference type="Proteomes" id="UP000620874">
    <property type="component" value="Unassembled WGS sequence"/>
</dbReference>
<dbReference type="InterPro" id="IPR050583">
    <property type="entry name" value="Mycobacterial_A85_antigen"/>
</dbReference>
<reference evidence="1 2" key="1">
    <citation type="submission" date="2020-08" db="EMBL/GenBank/DDBJ databases">
        <title>A Genomic Blueprint of the Chicken Gut Microbiome.</title>
        <authorList>
            <person name="Gilroy R."/>
            <person name="Ravi A."/>
            <person name="Getino M."/>
            <person name="Pursley I."/>
            <person name="Horton D.L."/>
            <person name="Alikhan N.-F."/>
            <person name="Baker D."/>
            <person name="Gharbi K."/>
            <person name="Hall N."/>
            <person name="Watson M."/>
            <person name="Adriaenssens E.M."/>
            <person name="Foster-Nyarko E."/>
            <person name="Jarju S."/>
            <person name="Secka A."/>
            <person name="Antonio M."/>
            <person name="Oren A."/>
            <person name="Chaudhuri R."/>
            <person name="La Ragione R.M."/>
            <person name="Hildebrand F."/>
            <person name="Pallen M.J."/>
        </authorList>
    </citation>
    <scope>NUCLEOTIDE SEQUENCE [LARGE SCALE GENOMIC DNA]</scope>
    <source>
        <strain evidence="1 2">Sa1CVN1</strain>
    </source>
</reference>
<dbReference type="PANTHER" id="PTHR48098">
    <property type="entry name" value="ENTEROCHELIN ESTERASE-RELATED"/>
    <property type="match status" value="1"/>
</dbReference>
<dbReference type="InterPro" id="IPR029058">
    <property type="entry name" value="AB_hydrolase_fold"/>
</dbReference>
<protein>
    <submittedName>
        <fullName evidence="1">Esterase family protein</fullName>
    </submittedName>
</protein>
<dbReference type="PANTHER" id="PTHR48098:SF1">
    <property type="entry name" value="DIACYLGLYCEROL ACYLTRANSFERASE_MYCOLYLTRANSFERASE AG85A"/>
    <property type="match status" value="1"/>
</dbReference>
<keyword evidence="2" id="KW-1185">Reference proteome</keyword>
<evidence type="ECO:0000313" key="1">
    <source>
        <dbReference type="EMBL" id="MBD8039777.1"/>
    </source>
</evidence>